<comment type="cofactor">
    <cofactor evidence="1">
        <name>Mn(2+)</name>
        <dbReference type="ChEBI" id="CHEBI:29035"/>
    </cofactor>
</comment>
<dbReference type="Pfam" id="PF00268">
    <property type="entry name" value="Ribonuc_red_sm"/>
    <property type="match status" value="1"/>
</dbReference>
<accession>A0A0U3H448</accession>
<keyword evidence="5" id="KW-0560">Oxidoreductase</keyword>
<evidence type="ECO:0000256" key="7">
    <source>
        <dbReference type="ARBA" id="ARBA00023211"/>
    </source>
</evidence>
<keyword evidence="6" id="KW-0408">Iron</keyword>
<name>A0A0U3H448_9CREN</name>
<dbReference type="EMBL" id="CP013694">
    <property type="protein sequence ID" value="ALU29712.1"/>
    <property type="molecule type" value="Genomic_DNA"/>
</dbReference>
<dbReference type="CDD" id="cd07911">
    <property type="entry name" value="RNRR2_Rv0233_like"/>
    <property type="match status" value="1"/>
</dbReference>
<keyword evidence="4" id="KW-0479">Metal-binding</keyword>
<dbReference type="InterPro" id="IPR012348">
    <property type="entry name" value="RNR-like"/>
</dbReference>
<evidence type="ECO:0000313" key="13">
    <source>
        <dbReference type="Proteomes" id="UP000065473"/>
    </source>
</evidence>
<dbReference type="InterPro" id="IPR000358">
    <property type="entry name" value="RNR_small_fam"/>
</dbReference>
<sequence length="345" mass="40604">MDKPVEITPDGKVVRKSYSSVKKGIDWNSYPMRLWAKSNELFWSPLQFKELIQQDKQDWETMSESEREISEYIATAFSAGEEAVSRYLAELVIALDELGYTEEVLFLNQFQQEETRHTDAFRRWMDSIGMDKDTEKWTTEINPSYYELFYVALPSAAYGVKANPSPESILRFTATYMFSIEGIAAETGFYFWRTMWERGRHLKGIYEIVKRVAADESRHLAFGTYLTTMLIGEDQSLYDKFLEYFNYAGGLAVRLIGTIVEQQVNKWEPYKEKWGRYFEWVYKENGLGSLVDYAAKMVQHRLFYVNRLRNANREKLRYMPLNEAAPVIENFDTVEKYLTPQYDPE</sequence>
<dbReference type="Proteomes" id="UP000065473">
    <property type="component" value="Chromosome"/>
</dbReference>
<dbReference type="Proteomes" id="UP000060043">
    <property type="component" value="Chromosome"/>
</dbReference>
<evidence type="ECO:0000313" key="11">
    <source>
        <dbReference type="EMBL" id="ALU32449.1"/>
    </source>
</evidence>
<dbReference type="NCBIfam" id="NF006200">
    <property type="entry name" value="PRK08326.1-3"/>
    <property type="match status" value="1"/>
</dbReference>
<dbReference type="GO" id="GO:0009263">
    <property type="term" value="P:deoxyribonucleotide biosynthetic process"/>
    <property type="evidence" value="ECO:0007669"/>
    <property type="project" value="InterPro"/>
</dbReference>
<dbReference type="InterPro" id="IPR033908">
    <property type="entry name" value="R2LOX"/>
</dbReference>
<evidence type="ECO:0000256" key="5">
    <source>
        <dbReference type="ARBA" id="ARBA00023002"/>
    </source>
</evidence>
<evidence type="ECO:0000256" key="2">
    <source>
        <dbReference type="ARBA" id="ARBA00007873"/>
    </source>
</evidence>
<evidence type="ECO:0000256" key="8">
    <source>
        <dbReference type="ARBA" id="ARBA00031672"/>
    </source>
</evidence>
<dbReference type="OrthoDB" id="156360at2157"/>
<evidence type="ECO:0000256" key="6">
    <source>
        <dbReference type="ARBA" id="ARBA00023004"/>
    </source>
</evidence>
<dbReference type="STRING" id="1435377.SUSAZ_10410"/>
<evidence type="ECO:0000256" key="9">
    <source>
        <dbReference type="ARBA" id="ARBA00032636"/>
    </source>
</evidence>
<dbReference type="EMBL" id="CP013695">
    <property type="protein sequence ID" value="ALU32449.1"/>
    <property type="molecule type" value="Genomic_DNA"/>
</dbReference>
<evidence type="ECO:0000313" key="10">
    <source>
        <dbReference type="EMBL" id="ALU29712.1"/>
    </source>
</evidence>
<comment type="similarity">
    <text evidence="2">Belongs to the ribonucleoside diphosphate reductase small chain family. R2-like ligand binding oxidase subfamily.</text>
</comment>
<dbReference type="GO" id="GO:0046872">
    <property type="term" value="F:metal ion binding"/>
    <property type="evidence" value="ECO:0007669"/>
    <property type="project" value="UniProtKB-KW"/>
</dbReference>
<gene>
    <name evidence="10" type="ORF">ATY89_07000</name>
    <name evidence="11" type="ORF">ATZ20_10020</name>
</gene>
<dbReference type="AlphaFoldDB" id="A0A0U3H448"/>
<dbReference type="PaxDb" id="1435377-SUSAZ_10410"/>
<evidence type="ECO:0000256" key="4">
    <source>
        <dbReference type="ARBA" id="ARBA00022723"/>
    </source>
</evidence>
<protein>
    <recommendedName>
        <fullName evidence="3">R2-like ligand binding oxidase</fullName>
    </recommendedName>
    <alternativeName>
        <fullName evidence="9">Ribonucleotide reductase R2 subunit homolog</fullName>
    </alternativeName>
    <alternativeName>
        <fullName evidence="8">Ribonucleotide reductase small subunit homolog</fullName>
    </alternativeName>
</protein>
<evidence type="ECO:0000256" key="3">
    <source>
        <dbReference type="ARBA" id="ARBA00013559"/>
    </source>
</evidence>
<evidence type="ECO:0000256" key="1">
    <source>
        <dbReference type="ARBA" id="ARBA00001936"/>
    </source>
</evidence>
<organism evidence="10 13">
    <name type="scientific">Sulfolobus acidocaldarius</name>
    <dbReference type="NCBI Taxonomy" id="2285"/>
    <lineage>
        <taxon>Archaea</taxon>
        <taxon>Thermoproteota</taxon>
        <taxon>Thermoprotei</taxon>
        <taxon>Sulfolobales</taxon>
        <taxon>Sulfolobaceae</taxon>
        <taxon>Sulfolobus</taxon>
    </lineage>
</organism>
<dbReference type="Gene3D" id="1.10.620.20">
    <property type="entry name" value="Ribonucleotide Reductase, subunit A"/>
    <property type="match status" value="1"/>
</dbReference>
<proteinExistence type="inferred from homology"/>
<reference evidence="12 13" key="1">
    <citation type="submission" date="2015-12" db="EMBL/GenBank/DDBJ databases">
        <title>A stable core within a dynamic pangenome in Sulfolobus acidocaldarius.</title>
        <authorList>
            <person name="Anderson R."/>
            <person name="Kouris A."/>
            <person name="Seward C."/>
            <person name="Campbell K."/>
            <person name="Whitaker R."/>
        </authorList>
    </citation>
    <scope>NUCLEOTIDE SEQUENCE [LARGE SCALE GENOMIC DNA]</scope>
    <source>
        <strain evidence="10 13">GG12-C01-09</strain>
        <strain evidence="11 12">NG05B_CO5_07</strain>
    </source>
</reference>
<dbReference type="GO" id="GO:0016491">
    <property type="term" value="F:oxidoreductase activity"/>
    <property type="evidence" value="ECO:0007669"/>
    <property type="project" value="UniProtKB-KW"/>
</dbReference>
<dbReference type="RefSeq" id="WP_011279008.1">
    <property type="nucleotide sequence ID" value="NZ_BHWZ01000006.1"/>
</dbReference>
<evidence type="ECO:0000313" key="12">
    <source>
        <dbReference type="Proteomes" id="UP000060043"/>
    </source>
</evidence>
<dbReference type="GeneID" id="14552735"/>
<dbReference type="SUPFAM" id="SSF47240">
    <property type="entry name" value="Ferritin-like"/>
    <property type="match status" value="1"/>
</dbReference>
<keyword evidence="7" id="KW-0464">Manganese</keyword>
<dbReference type="InterPro" id="IPR009078">
    <property type="entry name" value="Ferritin-like_SF"/>
</dbReference>